<evidence type="ECO:0008006" key="3">
    <source>
        <dbReference type="Google" id="ProtNLM"/>
    </source>
</evidence>
<organism evidence="1 2">
    <name type="scientific">Actinoplanes sichuanensis</name>
    <dbReference type="NCBI Taxonomy" id="512349"/>
    <lineage>
        <taxon>Bacteria</taxon>
        <taxon>Bacillati</taxon>
        <taxon>Actinomycetota</taxon>
        <taxon>Actinomycetes</taxon>
        <taxon>Micromonosporales</taxon>
        <taxon>Micromonosporaceae</taxon>
        <taxon>Actinoplanes</taxon>
    </lineage>
</organism>
<protein>
    <recommendedName>
        <fullName evidence="3">DUF4253 domain-containing protein</fullName>
    </recommendedName>
</protein>
<accession>A0ABW4AQM4</accession>
<keyword evidence="2" id="KW-1185">Reference proteome</keyword>
<comment type="caution">
    <text evidence="1">The sequence shown here is derived from an EMBL/GenBank/DDBJ whole genome shotgun (WGS) entry which is preliminary data.</text>
</comment>
<sequence>MSMHAIEDMVQGAVEALDRHFPTDDERVRDWFVALYAFQFDYDCSLTQHRVLDALLRRGHTLRFPVSAHPDHARRREFFDGFTEFTTLREFDEDEEEFAGELQDGYVDPPWLYCEAGTDLWRRMTGPDRVEPRKVELLDVVVAVAQAAESSGDVELIALWWALGHEALVGGYPLSPEELAATPGVEELRAIVRRTGAHEVKLWYDLRPDDESLDRMDDELTTWWYRLD</sequence>
<evidence type="ECO:0000313" key="2">
    <source>
        <dbReference type="Proteomes" id="UP001597183"/>
    </source>
</evidence>
<evidence type="ECO:0000313" key="1">
    <source>
        <dbReference type="EMBL" id="MFD1373181.1"/>
    </source>
</evidence>
<reference evidence="2" key="1">
    <citation type="journal article" date="2019" name="Int. J. Syst. Evol. Microbiol.">
        <title>The Global Catalogue of Microorganisms (GCM) 10K type strain sequencing project: providing services to taxonomists for standard genome sequencing and annotation.</title>
        <authorList>
            <consortium name="The Broad Institute Genomics Platform"/>
            <consortium name="The Broad Institute Genome Sequencing Center for Infectious Disease"/>
            <person name="Wu L."/>
            <person name="Ma J."/>
        </authorList>
    </citation>
    <scope>NUCLEOTIDE SEQUENCE [LARGE SCALE GENOMIC DNA]</scope>
    <source>
        <strain evidence="2">CCM 7526</strain>
    </source>
</reference>
<dbReference type="RefSeq" id="WP_317796922.1">
    <property type="nucleotide sequence ID" value="NZ_AP028461.1"/>
</dbReference>
<dbReference type="Proteomes" id="UP001597183">
    <property type="component" value="Unassembled WGS sequence"/>
</dbReference>
<dbReference type="EMBL" id="JBHTMK010000064">
    <property type="protein sequence ID" value="MFD1373181.1"/>
    <property type="molecule type" value="Genomic_DNA"/>
</dbReference>
<proteinExistence type="predicted"/>
<gene>
    <name evidence="1" type="ORF">ACFQ5G_48300</name>
</gene>
<name>A0ABW4AQM4_9ACTN</name>